<dbReference type="GO" id="GO:0004386">
    <property type="term" value="F:helicase activity"/>
    <property type="evidence" value="ECO:0007669"/>
    <property type="project" value="UniProtKB-KW"/>
</dbReference>
<dbReference type="Gene3D" id="3.30.565.60">
    <property type="match status" value="1"/>
</dbReference>
<accession>A0A450WC34</accession>
<sequence>MVWGNHIAFSNPGGPFGHASEGEFGNTSVYRNPIITITSTLVEKGYAQRLGRGIRRVRQLLAKNGNSPLEVETDGFTRVIVRTKT</sequence>
<dbReference type="EMBL" id="CAADFK010000064">
    <property type="protein sequence ID" value="VFK14602.1"/>
    <property type="molecule type" value="Genomic_DNA"/>
</dbReference>
<keyword evidence="1" id="KW-0347">Helicase</keyword>
<evidence type="ECO:0000313" key="1">
    <source>
        <dbReference type="EMBL" id="VFK14602.1"/>
    </source>
</evidence>
<name>A0A450WC34_9GAMM</name>
<organism evidence="1">
    <name type="scientific">Candidatus Kentrum sp. LPFa</name>
    <dbReference type="NCBI Taxonomy" id="2126335"/>
    <lineage>
        <taxon>Bacteria</taxon>
        <taxon>Pseudomonadati</taxon>
        <taxon>Pseudomonadota</taxon>
        <taxon>Gammaproteobacteria</taxon>
        <taxon>Candidatus Kentrum</taxon>
    </lineage>
</organism>
<proteinExistence type="predicted"/>
<dbReference type="AlphaFoldDB" id="A0A450WC34"/>
<keyword evidence="1" id="KW-0547">Nucleotide-binding</keyword>
<dbReference type="InterPro" id="IPR038475">
    <property type="entry name" value="RecG_C_sf"/>
</dbReference>
<protein>
    <submittedName>
        <fullName evidence="1">ATP-dependent DNA helicase recG C-terminal</fullName>
    </submittedName>
</protein>
<dbReference type="Pfam" id="PF13749">
    <property type="entry name" value="HATPase_c_4"/>
    <property type="match status" value="1"/>
</dbReference>
<reference evidence="1" key="1">
    <citation type="submission" date="2019-02" db="EMBL/GenBank/DDBJ databases">
        <authorList>
            <person name="Gruber-Vodicka R. H."/>
            <person name="Seah K. B. B."/>
        </authorList>
    </citation>
    <scope>NUCLEOTIDE SEQUENCE</scope>
    <source>
        <strain evidence="1">BECK_S313</strain>
    </source>
</reference>
<keyword evidence="1" id="KW-0378">Hydrolase</keyword>
<keyword evidence="1" id="KW-0067">ATP-binding</keyword>
<gene>
    <name evidence="1" type="ORF">BECKLPF1236B_GA0070989_10642</name>
</gene>